<sequence>MCSMQRTFVLLCVCVILSLFHHTKSQSPPEGDSLTQHLHLSITMLIPHECTDGYEWDIESQHCKDINECQTIVEACQGEMKCFNHYGGYLCLPRSASVITAPEPSSQSVAILPVESNEAFSPCPVGYDAQGEGCVDMDECVLDLHDCQPSQQCVNTVGTYSCQCPDGYSNIGIECVDIDECRYRYCQHRCVNVPGSFSCECEPGFQLAGNNRSCVDVNECEMGAPCQQKCYNTYGTFLCRCEPGYELGPDGHSCNDVDECSYSSYMCQFQCVNDPGRFSCICPEGYQLQGTRLCQDVNECETDIDQCGEGQTCINIHGGYQCTDSNRCREPYVLSRTLLSDNRCVCPVIKPECRDLPFSIVHRYMSITSERSLPSDIFQIQATRIYPGVYNTFRIRSGDHNGEFYIRQMNNISAMLVLARAVTGPIEYTVDLEMVSVNPLISYQTSSALRLSVFVGPYTF</sequence>
<dbReference type="FunFam" id="2.10.25.10:FF:000201">
    <property type="entry name" value="EGF-containing fibulin-like extracellular matrix protein 2"/>
    <property type="match status" value="1"/>
</dbReference>
<dbReference type="Gene3D" id="2.10.25.10">
    <property type="entry name" value="Laminin"/>
    <property type="match status" value="6"/>
</dbReference>
<dbReference type="GO" id="GO:0005509">
    <property type="term" value="F:calcium ion binding"/>
    <property type="evidence" value="ECO:0007669"/>
    <property type="project" value="InterPro"/>
</dbReference>
<dbReference type="InterPro" id="IPR050751">
    <property type="entry name" value="ECM_structural_protein"/>
</dbReference>
<dbReference type="SUPFAM" id="SSF57184">
    <property type="entry name" value="Growth factor receptor domain"/>
    <property type="match status" value="1"/>
</dbReference>
<organism evidence="14 15">
    <name type="scientific">Salmo salar</name>
    <name type="common">Atlantic salmon</name>
    <dbReference type="NCBI Taxonomy" id="8030"/>
    <lineage>
        <taxon>Eukaryota</taxon>
        <taxon>Metazoa</taxon>
        <taxon>Chordata</taxon>
        <taxon>Craniata</taxon>
        <taxon>Vertebrata</taxon>
        <taxon>Euteleostomi</taxon>
        <taxon>Actinopterygii</taxon>
        <taxon>Neopterygii</taxon>
        <taxon>Teleostei</taxon>
        <taxon>Protacanthopterygii</taxon>
        <taxon>Salmoniformes</taxon>
        <taxon>Salmonidae</taxon>
        <taxon>Salmoninae</taxon>
        <taxon>Salmo</taxon>
    </lineage>
</organism>
<keyword evidence="3" id="KW-0964">Secreted</keyword>
<feature type="domain" description="EGF-like" evidence="13">
    <location>
        <begin position="136"/>
        <end position="176"/>
    </location>
</feature>
<dbReference type="FunFam" id="2.10.25.10:FF:000240">
    <property type="entry name" value="Vitamin K-dependent protein S"/>
    <property type="match status" value="1"/>
</dbReference>
<feature type="signal peptide" evidence="12">
    <location>
        <begin position="1"/>
        <end position="25"/>
    </location>
</feature>
<dbReference type="OrthoDB" id="4062651at2759"/>
<dbReference type="InterPro" id="IPR018097">
    <property type="entry name" value="EGF_Ca-bd_CS"/>
</dbReference>
<dbReference type="PANTHER" id="PTHR24034:SF96">
    <property type="entry name" value="EGF-CONTAINING FIBULIN-LIKE EXTRACELLULAR MATRIX PROTEIN 2"/>
    <property type="match status" value="1"/>
</dbReference>
<keyword evidence="10" id="KW-0325">Glycoprotein</keyword>
<evidence type="ECO:0000256" key="4">
    <source>
        <dbReference type="ARBA" id="ARBA00022530"/>
    </source>
</evidence>
<dbReference type="PROSITE" id="PS01186">
    <property type="entry name" value="EGF_2"/>
    <property type="match status" value="4"/>
</dbReference>
<dbReference type="InterPro" id="IPR026823">
    <property type="entry name" value="cEGF"/>
</dbReference>
<gene>
    <name evidence="15" type="primary">efemp2b</name>
</gene>
<evidence type="ECO:0000256" key="1">
    <source>
        <dbReference type="ARBA" id="ARBA00004498"/>
    </source>
</evidence>
<dbReference type="Proteomes" id="UP001652741">
    <property type="component" value="Chromosome ssa11"/>
</dbReference>
<comment type="subcellular location">
    <subcellularLocation>
        <location evidence="1">Secreted</location>
        <location evidence="1">Extracellular space</location>
        <location evidence="1">Extracellular matrix</location>
    </subcellularLocation>
</comment>
<evidence type="ECO:0000256" key="2">
    <source>
        <dbReference type="ARBA" id="ARBA00006127"/>
    </source>
</evidence>
<evidence type="ECO:0000256" key="8">
    <source>
        <dbReference type="ARBA" id="ARBA00022837"/>
    </source>
</evidence>
<dbReference type="KEGG" id="sasa:106563508"/>
<dbReference type="InterPro" id="IPR055088">
    <property type="entry name" value="Fibulin_C"/>
</dbReference>
<evidence type="ECO:0000256" key="11">
    <source>
        <dbReference type="PROSITE-ProRule" id="PRU00076"/>
    </source>
</evidence>
<evidence type="ECO:0000313" key="15">
    <source>
        <dbReference type="RefSeq" id="XP_013984635.1"/>
    </source>
</evidence>
<dbReference type="Pfam" id="PF22914">
    <property type="entry name" value="Fibulin_C"/>
    <property type="match status" value="1"/>
</dbReference>
<evidence type="ECO:0000256" key="5">
    <source>
        <dbReference type="ARBA" id="ARBA00022536"/>
    </source>
</evidence>
<dbReference type="InterPro" id="IPR049883">
    <property type="entry name" value="NOTCH1_EGF-like"/>
</dbReference>
<dbReference type="InterPro" id="IPR000742">
    <property type="entry name" value="EGF"/>
</dbReference>
<evidence type="ECO:0000256" key="10">
    <source>
        <dbReference type="ARBA" id="ARBA00023180"/>
    </source>
</evidence>
<dbReference type="PROSITE" id="PS01187">
    <property type="entry name" value="EGF_CA"/>
    <property type="match status" value="2"/>
</dbReference>
<evidence type="ECO:0000259" key="13">
    <source>
        <dbReference type="PROSITE" id="PS50026"/>
    </source>
</evidence>
<dbReference type="CTD" id="572703"/>
<keyword evidence="8" id="KW-0106">Calcium</keyword>
<dbReference type="Bgee" id="ENSSSAG00000015480">
    <property type="expression patterns" value="Expressed in camera-type eye and 3 other cell types or tissues"/>
</dbReference>
<dbReference type="InterPro" id="IPR009030">
    <property type="entry name" value="Growth_fac_rcpt_cys_sf"/>
</dbReference>
<keyword evidence="9 11" id="KW-1015">Disulfide bond</keyword>
<feature type="disulfide bond" evidence="11">
    <location>
        <begin position="220"/>
        <end position="230"/>
    </location>
</feature>
<comment type="caution">
    <text evidence="11">Lacks conserved residue(s) required for the propagation of feature annotation.</text>
</comment>
<feature type="domain" description="EGF-like" evidence="13">
    <location>
        <begin position="216"/>
        <end position="255"/>
    </location>
</feature>
<keyword evidence="4" id="KW-0272">Extracellular matrix</keyword>
<feature type="chain" id="PRO_5010356712" evidence="12">
    <location>
        <begin position="26"/>
        <end position="460"/>
    </location>
</feature>
<evidence type="ECO:0000256" key="9">
    <source>
        <dbReference type="ARBA" id="ARBA00023157"/>
    </source>
</evidence>
<dbReference type="Pfam" id="PF12662">
    <property type="entry name" value="cEGF"/>
    <property type="match status" value="3"/>
</dbReference>
<dbReference type="RefSeq" id="XP_013984635.1">
    <property type="nucleotide sequence ID" value="XM_014129160.2"/>
</dbReference>
<keyword evidence="7" id="KW-0677">Repeat</keyword>
<dbReference type="OMA" id="GYHCVDS"/>
<dbReference type="SMART" id="SM00179">
    <property type="entry name" value="EGF_CA"/>
    <property type="match status" value="6"/>
</dbReference>
<evidence type="ECO:0000313" key="14">
    <source>
        <dbReference type="Proteomes" id="UP001652741"/>
    </source>
</evidence>
<evidence type="ECO:0000256" key="7">
    <source>
        <dbReference type="ARBA" id="ARBA00022737"/>
    </source>
</evidence>
<evidence type="ECO:0000256" key="3">
    <source>
        <dbReference type="ARBA" id="ARBA00022525"/>
    </source>
</evidence>
<dbReference type="CDD" id="cd00054">
    <property type="entry name" value="EGF_CA"/>
    <property type="match status" value="5"/>
</dbReference>
<dbReference type="GO" id="GO:0031012">
    <property type="term" value="C:extracellular matrix"/>
    <property type="evidence" value="ECO:0007669"/>
    <property type="project" value="UniProtKB-ARBA"/>
</dbReference>
<accession>A0A1S3L1E3</accession>
<dbReference type="PROSITE" id="PS00010">
    <property type="entry name" value="ASX_HYDROXYL"/>
    <property type="match status" value="4"/>
</dbReference>
<dbReference type="AlphaFoldDB" id="A0A1S3L1E3"/>
<dbReference type="SUPFAM" id="SSF57196">
    <property type="entry name" value="EGF/Laminin"/>
    <property type="match status" value="1"/>
</dbReference>
<dbReference type="PANTHER" id="PTHR24034">
    <property type="entry name" value="EGF-LIKE DOMAIN-CONTAINING PROTEIN"/>
    <property type="match status" value="1"/>
</dbReference>
<name>A0A1S3L1E3_SALSA</name>
<keyword evidence="14" id="KW-1185">Reference proteome</keyword>
<dbReference type="GO" id="GO:0030855">
    <property type="term" value="P:epithelial cell differentiation"/>
    <property type="evidence" value="ECO:0007669"/>
    <property type="project" value="UniProtKB-ARBA"/>
</dbReference>
<keyword evidence="6 12" id="KW-0732">Signal</keyword>
<feature type="domain" description="EGF-like" evidence="13">
    <location>
        <begin position="256"/>
        <end position="295"/>
    </location>
</feature>
<reference evidence="15" key="1">
    <citation type="submission" date="2025-08" db="UniProtKB">
        <authorList>
            <consortium name="RefSeq"/>
        </authorList>
    </citation>
    <scope>IDENTIFICATION</scope>
</reference>
<dbReference type="FunFam" id="2.10.25.10:FF:000290">
    <property type="entry name" value="EGF-containing fibulin-like extracellular matrix protein 2"/>
    <property type="match status" value="1"/>
</dbReference>
<feature type="domain" description="EGF-like" evidence="13">
    <location>
        <begin position="177"/>
        <end position="215"/>
    </location>
</feature>
<keyword evidence="5 11" id="KW-0245">EGF-like domain</keyword>
<proteinExistence type="inferred from homology"/>
<dbReference type="FunFam" id="2.10.25.10:FF:000038">
    <property type="entry name" value="Fibrillin 2"/>
    <property type="match status" value="1"/>
</dbReference>
<dbReference type="SMART" id="SM00181">
    <property type="entry name" value="EGF"/>
    <property type="match status" value="5"/>
</dbReference>
<comment type="similarity">
    <text evidence="2">Belongs to the fibulin family.</text>
</comment>
<evidence type="ECO:0000256" key="12">
    <source>
        <dbReference type="SAM" id="SignalP"/>
    </source>
</evidence>
<protein>
    <submittedName>
        <fullName evidence="15">EGF-containing fibulin-like extracellular matrix protein 2b isoform X1</fullName>
    </submittedName>
</protein>
<dbReference type="Pfam" id="PF07645">
    <property type="entry name" value="EGF_CA"/>
    <property type="match status" value="2"/>
</dbReference>
<dbReference type="InterPro" id="IPR001881">
    <property type="entry name" value="EGF-like_Ca-bd_dom"/>
</dbReference>
<dbReference type="InterPro" id="IPR000152">
    <property type="entry name" value="EGF-type_Asp/Asn_hydroxyl_site"/>
</dbReference>
<evidence type="ECO:0000256" key="6">
    <source>
        <dbReference type="ARBA" id="ARBA00022729"/>
    </source>
</evidence>
<dbReference type="PROSITE" id="PS50026">
    <property type="entry name" value="EGF_3"/>
    <property type="match status" value="4"/>
</dbReference>